<evidence type="ECO:0000313" key="3">
    <source>
        <dbReference type="Proteomes" id="UP000729357"/>
    </source>
</evidence>
<comment type="caution">
    <text evidence="2">The sequence shown here is derived from an EMBL/GenBank/DDBJ whole genome shotgun (WGS) entry which is preliminary data.</text>
</comment>
<dbReference type="Proteomes" id="UP000729357">
    <property type="component" value="Unassembled WGS sequence"/>
</dbReference>
<name>A0A9P8F2U6_AURME</name>
<dbReference type="GO" id="GO:0005778">
    <property type="term" value="C:peroxisomal membrane"/>
    <property type="evidence" value="ECO:0007669"/>
    <property type="project" value="UniProtKB-SubCell"/>
</dbReference>
<dbReference type="EMBL" id="JAHFXS010006449">
    <property type="protein sequence ID" value="KAG9932282.1"/>
    <property type="molecule type" value="Genomic_DNA"/>
</dbReference>
<reference evidence="2" key="2">
    <citation type="submission" date="2021-08" db="EMBL/GenBank/DDBJ databases">
        <authorList>
            <person name="Gostincar C."/>
            <person name="Sun X."/>
            <person name="Song Z."/>
            <person name="Gunde-Cimerman N."/>
        </authorList>
    </citation>
    <scope>NUCLEOTIDE SEQUENCE</scope>
    <source>
        <strain evidence="2">EXF-9298</strain>
    </source>
</reference>
<keyword evidence="1" id="KW-0576">Peroxisome</keyword>
<comment type="subcellular location">
    <subcellularLocation>
        <location evidence="1">Peroxisome membrane</location>
    </subcellularLocation>
</comment>
<evidence type="ECO:0000313" key="2">
    <source>
        <dbReference type="EMBL" id="KAG9932282.1"/>
    </source>
</evidence>
<dbReference type="AlphaFoldDB" id="A0A9P8F2U6"/>
<sequence>MELYRQVSHTTHEVLALPPKYLRMYGDFVTKNASAVGQIEGALRSLTYILPGRFRDTEIASESCKKNQHSTSYHKS</sequence>
<comment type="similarity">
    <text evidence="1">Belongs to the peroxin-16 family.</text>
</comment>
<protein>
    <recommendedName>
        <fullName evidence="1">Peroxisomal membrane protein PEX16</fullName>
    </recommendedName>
</protein>
<dbReference type="GO" id="GO:0007031">
    <property type="term" value="P:peroxisome organization"/>
    <property type="evidence" value="ECO:0007669"/>
    <property type="project" value="UniProtKB-KW"/>
</dbReference>
<keyword evidence="3" id="KW-1185">Reference proteome</keyword>
<dbReference type="InterPro" id="IPR013919">
    <property type="entry name" value="Pex16"/>
</dbReference>
<evidence type="ECO:0000256" key="1">
    <source>
        <dbReference type="RuleBase" id="RU365003"/>
    </source>
</evidence>
<gene>
    <name evidence="2" type="ORF">KCU98_g20405</name>
</gene>
<keyword evidence="1" id="KW-0962">Peroxisome biogenesis</keyword>
<feature type="non-terminal residue" evidence="2">
    <location>
        <position position="76"/>
    </location>
</feature>
<organism evidence="2 3">
    <name type="scientific">Aureobasidium melanogenum</name>
    <name type="common">Aureobasidium pullulans var. melanogenum</name>
    <dbReference type="NCBI Taxonomy" id="46634"/>
    <lineage>
        <taxon>Eukaryota</taxon>
        <taxon>Fungi</taxon>
        <taxon>Dikarya</taxon>
        <taxon>Ascomycota</taxon>
        <taxon>Pezizomycotina</taxon>
        <taxon>Dothideomycetes</taxon>
        <taxon>Dothideomycetidae</taxon>
        <taxon>Dothideales</taxon>
        <taxon>Saccotheciaceae</taxon>
        <taxon>Aureobasidium</taxon>
    </lineage>
</organism>
<dbReference type="Pfam" id="PF08610">
    <property type="entry name" value="Pex16"/>
    <property type="match status" value="1"/>
</dbReference>
<proteinExistence type="inferred from homology"/>
<accession>A0A9P8F2U6</accession>
<reference evidence="2" key="1">
    <citation type="journal article" date="2021" name="J Fungi (Basel)">
        <title>Virulence traits and population genomics of the black yeast Aureobasidium melanogenum.</title>
        <authorList>
            <person name="Cernosa A."/>
            <person name="Sun X."/>
            <person name="Gostincar C."/>
            <person name="Fang C."/>
            <person name="Gunde-Cimerman N."/>
            <person name="Song Z."/>
        </authorList>
    </citation>
    <scope>NUCLEOTIDE SEQUENCE</scope>
    <source>
        <strain evidence="2">EXF-9298</strain>
    </source>
</reference>